<feature type="region of interest" description="Disordered" evidence="3">
    <location>
        <begin position="213"/>
        <end position="234"/>
    </location>
</feature>
<dbReference type="Proteomes" id="UP000286716">
    <property type="component" value="Unassembled WGS sequence"/>
</dbReference>
<evidence type="ECO:0000256" key="3">
    <source>
        <dbReference type="SAM" id="MobiDB-lite"/>
    </source>
</evidence>
<dbReference type="OrthoDB" id="324838at2"/>
<name>A0A428W3Q0_AMYBA</name>
<feature type="compositionally biased region" description="Basic and acidic residues" evidence="3">
    <location>
        <begin position="224"/>
        <end position="234"/>
    </location>
</feature>
<dbReference type="InterPro" id="IPR006558">
    <property type="entry name" value="LamG-like"/>
</dbReference>
<evidence type="ECO:0000256" key="2">
    <source>
        <dbReference type="ARBA" id="ARBA00023157"/>
    </source>
</evidence>
<gene>
    <name evidence="5" type="ORF">DMA12_35735</name>
</gene>
<proteinExistence type="predicted"/>
<keyword evidence="1" id="KW-0732">Signal</keyword>
<dbReference type="PANTHER" id="PTHR46943:SF1">
    <property type="entry name" value="PENTRAXIN-RELATED PROTEIN PTX3"/>
    <property type="match status" value="1"/>
</dbReference>
<comment type="caution">
    <text evidence="5">The sequence shown here is derived from an EMBL/GenBank/DDBJ whole genome shotgun (WGS) entry which is preliminary data.</text>
</comment>
<dbReference type="Pfam" id="PF13385">
    <property type="entry name" value="Laminin_G_3"/>
    <property type="match status" value="3"/>
</dbReference>
<dbReference type="Gene3D" id="2.60.120.200">
    <property type="match status" value="3"/>
</dbReference>
<feature type="domain" description="LamG-like jellyroll fold" evidence="4">
    <location>
        <begin position="1224"/>
        <end position="1389"/>
    </location>
</feature>
<evidence type="ECO:0000259" key="4">
    <source>
        <dbReference type="SMART" id="SM00560"/>
    </source>
</evidence>
<dbReference type="GO" id="GO:0006955">
    <property type="term" value="P:immune response"/>
    <property type="evidence" value="ECO:0007669"/>
    <property type="project" value="InterPro"/>
</dbReference>
<evidence type="ECO:0000313" key="5">
    <source>
        <dbReference type="EMBL" id="RSM37711.1"/>
    </source>
</evidence>
<evidence type="ECO:0000256" key="1">
    <source>
        <dbReference type="ARBA" id="ARBA00022729"/>
    </source>
</evidence>
<keyword evidence="6" id="KW-1185">Reference proteome</keyword>
<reference evidence="5 6" key="1">
    <citation type="submission" date="2018-05" db="EMBL/GenBank/DDBJ databases">
        <title>Evolution of GPA BGCs.</title>
        <authorList>
            <person name="Waglechner N."/>
            <person name="Wright G.D."/>
        </authorList>
    </citation>
    <scope>NUCLEOTIDE SEQUENCE [LARGE SCALE GENOMIC DNA]</scope>
    <source>
        <strain evidence="5 6">DSM 5908</strain>
    </source>
</reference>
<dbReference type="InterPro" id="IPR042837">
    <property type="entry name" value="PTX3"/>
</dbReference>
<dbReference type="EMBL" id="QHHU01000066">
    <property type="protein sequence ID" value="RSM37711.1"/>
    <property type="molecule type" value="Genomic_DNA"/>
</dbReference>
<dbReference type="SUPFAM" id="SSF49899">
    <property type="entry name" value="Concanavalin A-like lectins/glucanases"/>
    <property type="match status" value="3"/>
</dbReference>
<dbReference type="PANTHER" id="PTHR46943">
    <property type="entry name" value="PENTRAXIN-RELATED PROTEIN PTX3"/>
    <property type="match status" value="1"/>
</dbReference>
<keyword evidence="2" id="KW-1015">Disulfide bond</keyword>
<dbReference type="SMART" id="SM00560">
    <property type="entry name" value="LamGL"/>
    <property type="match status" value="3"/>
</dbReference>
<sequence>MPDQAQDEATATAWAREAGKQILVTSKTTETSQTVANPNGSWTLTEYTHPVRVKHGPDWTPIDTTLVRNADGSVTPKATVLDLALNAGGTGSVATPIVQAREAGKEVGLKWTKDLPEPSLSGDTATYAEVLPGVDLTVRALPEGYTENLVVKTREAAQNPGLRDIPFGLHTKNTTVSVAPGAGRATPTSGAQPSDGLEVKDDTGAVVFTGDASRMWDSSGAGSEAERQLGEGGGRREAVMGVTLSSDTVVISPDQAFLADPATRYPVTLDPDTLCSTCGMQAHAVVQSGYSDAHNYNASDGDLSDLKAGYETDDRAGTSRSYLQMNTAQIAGTVVHSASLNTTVTHTHNCSNAADTDLWLTGPFGGDITWAHQPGWSYYMSSVNVANCGNAPDVTGQFNATHAAQDAAAGRWPNVSLALVEDGEGGGVATWRRFALNPYLQVNYDSPPNLPTALSMQNGLLPCTSGANRPWVYTKNPQLAGKVSDPDGGTLLAKFAVAYGALGHNVYTHDNGANLVAVGTPGQNQQATAQLAAVPAGWINEDGIYNWSMQASDGELSSNWVGNCEFTVDSKVPAQPVVAMPSWTHPAVQGDPVEFSIWTGMATDNFYDIDHFIYTTDGSEPQVQGSPSVPATQSTDANGKMVAVGGIKATALSGNQNLIKIKSVNKAGMPSPDAQCVVLPESNPTLDPPSCSYHVQPLTPGKNLVAAWGADEPSGTALIDSASSTPDNATLPTHPATASGGVTRGVGYNHGTSWTHPDTGGYSDGVKGAITLDGTSGYAQTGDRVLDPSKSFTVAAWAKLADTTHSQTVIAQDGTQAMPFALQYNKENNAWAMRVTTGDSATPAAAWAFSSKPPQIGVWTHVAGTYDASTQVATLYVDGAKQSTVIAQPWAATGPAVLGATKWSGARADFFHGSLDDLQVWQRTLSGQDVHDLAGVAVPLANYGLAEGCGPELISATSRVPSLQASWALGQTSGNTAADSTGYGNTITLTGGYAWVPGHGGGGLQLDGATGYGSTSGPVVNTAESFTVSAWVNPTDLNAGYTVLSLAGSHAANFVLRYDKAANRWAFGMSPADDAAAAMTWATGTSVPQAGVWTLLTATFDSTASRLRLSVNGKHEADATAGAPWTANGPLLLGAEPGAKNLFKGVLDQGRVWSRDLTDDQIAAMNGLRYVDTAAQATAAASGGVSLTTETDGSGSPTGCAAQFDNTWTGRLVGPRPANLRTDKSFTVEGWVKHTWTAADVAASGQVDPATRTLISTDEAQFSPLFLSYRPYKDANGRDHGAWSLILTVPNAGGVFASTEYSDLDAVDNQWTHLAASYDAATKTMSLYVNGELQRGKFYTASGNATGVDVGASIGGLLMGSGIWTGQRTNNLNGGVAGVRVYSGLRGTAGINFDKRADDPGNLFGVTH</sequence>
<dbReference type="InterPro" id="IPR013320">
    <property type="entry name" value="ConA-like_dom_sf"/>
</dbReference>
<accession>A0A428W3Q0</accession>
<feature type="domain" description="LamG-like jellyroll fold" evidence="4">
    <location>
        <begin position="790"/>
        <end position="928"/>
    </location>
</feature>
<feature type="domain" description="LamG-like jellyroll fold" evidence="4">
    <location>
        <begin position="1024"/>
        <end position="1160"/>
    </location>
</feature>
<evidence type="ECO:0000313" key="6">
    <source>
        <dbReference type="Proteomes" id="UP000286716"/>
    </source>
</evidence>
<protein>
    <submittedName>
        <fullName evidence="5">LamG domain-containing protein</fullName>
    </submittedName>
</protein>
<organism evidence="5 6">
    <name type="scientific">Amycolatopsis balhimycina DSM 5908</name>
    <dbReference type="NCBI Taxonomy" id="1081091"/>
    <lineage>
        <taxon>Bacteria</taxon>
        <taxon>Bacillati</taxon>
        <taxon>Actinomycetota</taxon>
        <taxon>Actinomycetes</taxon>
        <taxon>Pseudonocardiales</taxon>
        <taxon>Pseudonocardiaceae</taxon>
        <taxon>Amycolatopsis</taxon>
    </lineage>
</organism>